<dbReference type="AlphaFoldDB" id="A0A4C0TS66"/>
<organism evidence="3">
    <name type="scientific">Listeria monocytogenes</name>
    <dbReference type="NCBI Taxonomy" id="1639"/>
    <lineage>
        <taxon>Bacteria</taxon>
        <taxon>Bacillati</taxon>
        <taxon>Bacillota</taxon>
        <taxon>Bacilli</taxon>
        <taxon>Bacillales</taxon>
        <taxon>Listeriaceae</taxon>
        <taxon>Listeria</taxon>
    </lineage>
</organism>
<dbReference type="EMBL" id="DAAEEB010000016">
    <property type="protein sequence ID" value="HAA8054556.1"/>
    <property type="molecule type" value="Genomic_DNA"/>
</dbReference>
<gene>
    <name evidence="2" type="ORF">ARY78_16250</name>
    <name evidence="3" type="ORF">GHH22_15580</name>
    <name evidence="4" type="ORF">GHO09_15625</name>
</gene>
<evidence type="ECO:0000313" key="5">
    <source>
        <dbReference type="Proteomes" id="UP000365297"/>
    </source>
</evidence>
<evidence type="ECO:0000256" key="1">
    <source>
        <dbReference type="SAM" id="Phobius"/>
    </source>
</evidence>
<feature type="transmembrane region" description="Helical" evidence="1">
    <location>
        <begin position="58"/>
        <end position="78"/>
    </location>
</feature>
<reference evidence="3" key="3">
    <citation type="submission" date="2019-10" db="EMBL/GenBank/DDBJ databases">
        <authorList>
            <consortium name="NCBI Pathogen Detection Project"/>
        </authorList>
    </citation>
    <scope>NUCLEOTIDE SEQUENCE</scope>
    <source>
        <strain evidence="3">09CEB371LM</strain>
        <strain evidence="4">Sam_F526FDD3-C0F7-43DB-B204-E231FEF9C926</strain>
    </source>
</reference>
<accession>A0A4C0TS66</accession>
<dbReference type="Proteomes" id="UP000840567">
    <property type="component" value="Unassembled WGS sequence"/>
</dbReference>
<name>A0A4C0TS66_LISMN</name>
<evidence type="ECO:0000313" key="4">
    <source>
        <dbReference type="EMBL" id="HAA8491907.1"/>
    </source>
</evidence>
<evidence type="ECO:0000313" key="6">
    <source>
        <dbReference type="Proteomes" id="UP000840567"/>
    </source>
</evidence>
<dbReference type="EMBL" id="DAAEQL010000019">
    <property type="protein sequence ID" value="HAA8491907.1"/>
    <property type="molecule type" value="Genomic_DNA"/>
</dbReference>
<comment type="caution">
    <text evidence="3">The sequence shown here is derived from an EMBL/GenBank/DDBJ whole genome shotgun (WGS) entry which is preliminary data.</text>
</comment>
<dbReference type="Proteomes" id="UP000365297">
    <property type="component" value="Unassembled WGS sequence"/>
</dbReference>
<reference evidence="2 5" key="2">
    <citation type="submission" date="2018-06" db="EMBL/GenBank/DDBJ databases">
        <authorList>
            <consortium name="GenomeTrakr: Next Generation Sequencing Network for Food Pathogen Tracability"/>
        </authorList>
    </citation>
    <scope>NUCLEOTIDE SEQUENCE [LARGE SCALE GENOMIC DNA]</scope>
    <source>
        <strain evidence="2 5">FDA00007096</strain>
    </source>
</reference>
<evidence type="ECO:0000313" key="2">
    <source>
        <dbReference type="EMBL" id="EAC5551966.1"/>
    </source>
</evidence>
<keyword evidence="1" id="KW-0472">Membrane</keyword>
<evidence type="ECO:0000313" key="3">
    <source>
        <dbReference type="EMBL" id="HAA8054556.1"/>
    </source>
</evidence>
<keyword evidence="1" id="KW-1133">Transmembrane helix</keyword>
<protein>
    <recommendedName>
        <fullName evidence="7">DUF3953 domain-containing protein</fullName>
    </recommendedName>
</protein>
<proteinExistence type="predicted"/>
<keyword evidence="1" id="KW-0812">Transmembrane</keyword>
<dbReference type="Proteomes" id="UP000840039">
    <property type="component" value="Unassembled WGS sequence"/>
</dbReference>
<sequence>MNKLLLTLGFVLIPLLVIFALFMTNSVETQITLMCVALVTAIIIGFKAEAFKYDYTTFLFFLYLASFLGILCLIQFLFHVL</sequence>
<evidence type="ECO:0008006" key="7">
    <source>
        <dbReference type="Google" id="ProtNLM"/>
    </source>
</evidence>
<feature type="transmembrane region" description="Helical" evidence="1">
    <location>
        <begin position="30"/>
        <end position="46"/>
    </location>
</feature>
<dbReference type="EMBL" id="AAAIXK010000012">
    <property type="protein sequence ID" value="EAC5551966.1"/>
    <property type="molecule type" value="Genomic_DNA"/>
</dbReference>
<reference evidence="3 6" key="1">
    <citation type="journal article" date="2018" name="Genome Biol.">
        <title>SKESA: strategic k-mer extension for scrupulous assemblies.</title>
        <authorList>
            <person name="Souvorov A."/>
            <person name="Agarwala R."/>
            <person name="Lipman D.J."/>
        </authorList>
    </citation>
    <scope>NUCLEOTIDE SEQUENCE [LARGE SCALE GENOMIC DNA]</scope>
    <source>
        <strain evidence="3">09CEB371LM</strain>
        <strain evidence="4">Sam_F526FDD3-C0F7-43DB-B204-E231FEF9C926</strain>
    </source>
</reference>
<dbReference type="RefSeq" id="WP_031642464.1">
    <property type="nucleotide sequence ID" value="NZ_CP168882.1"/>
</dbReference>